<comment type="cofactor">
    <cofactor evidence="1 5">
        <name>Mg(2+)</name>
        <dbReference type="ChEBI" id="CHEBI:18420"/>
    </cofactor>
</comment>
<evidence type="ECO:0000256" key="2">
    <source>
        <dbReference type="ARBA" id="ARBA00022723"/>
    </source>
</evidence>
<dbReference type="Pfam" id="PF00459">
    <property type="entry name" value="Inositol_P"/>
    <property type="match status" value="1"/>
</dbReference>
<reference evidence="7" key="1">
    <citation type="submission" date="2016-10" db="EMBL/GenBank/DDBJ databases">
        <authorList>
            <person name="Varghese N."/>
            <person name="Submissions S."/>
        </authorList>
    </citation>
    <scope>NUCLEOTIDE SEQUENCE [LARGE SCALE GENOMIC DNA]</scope>
    <source>
        <strain evidence="7">DSM 25751</strain>
    </source>
</reference>
<dbReference type="RefSeq" id="WP_091634974.1">
    <property type="nucleotide sequence ID" value="NZ_FNYW01000022.1"/>
</dbReference>
<evidence type="ECO:0000256" key="5">
    <source>
        <dbReference type="PIRSR" id="PIRSR600760-2"/>
    </source>
</evidence>
<sequence length="259" mass="29368">MMEERLNRDRAIKKWIFEISQNIKNEQKSNLKVEQKTTPNDLVTNMDKWVEKELIERIRRGYKNDRIVGEEGFGDTVSEMHGTVWLVDPIDGTLNFVLQNENFALMIAVYEEGMPVQSYIYDVPLDRLYTAIKDIGVTCNEQPIEPPSNRSLGEGLLATNSSILTKDRYKDIRKVTRKSLGLRLIGSAGLETVEVAKGSIVAYIATNLKPWDVAPGILFMEELGLKATQFNNEPINLLDNNDIVFAVPKAHKEIMAIIN</sequence>
<dbReference type="Gene3D" id="3.30.540.10">
    <property type="entry name" value="Fructose-1,6-Bisphosphatase, subunit A, domain 1"/>
    <property type="match status" value="1"/>
</dbReference>
<dbReference type="OrthoDB" id="9772456at2"/>
<evidence type="ECO:0000256" key="4">
    <source>
        <dbReference type="ARBA" id="ARBA00022842"/>
    </source>
</evidence>
<evidence type="ECO:0000313" key="7">
    <source>
        <dbReference type="Proteomes" id="UP000198564"/>
    </source>
</evidence>
<feature type="binding site" evidence="5">
    <location>
        <position position="212"/>
    </location>
    <ligand>
        <name>Mg(2+)</name>
        <dbReference type="ChEBI" id="CHEBI:18420"/>
        <label>1</label>
        <note>catalytic</note>
    </ligand>
</feature>
<feature type="binding site" evidence="5">
    <location>
        <position position="88"/>
    </location>
    <ligand>
        <name>Mg(2+)</name>
        <dbReference type="ChEBI" id="CHEBI:18420"/>
        <label>1</label>
        <note>catalytic</note>
    </ligand>
</feature>
<dbReference type="GO" id="GO:0046872">
    <property type="term" value="F:metal ion binding"/>
    <property type="evidence" value="ECO:0007669"/>
    <property type="project" value="UniProtKB-KW"/>
</dbReference>
<evidence type="ECO:0000313" key="6">
    <source>
        <dbReference type="EMBL" id="SEI81244.1"/>
    </source>
</evidence>
<dbReference type="GO" id="GO:0007165">
    <property type="term" value="P:signal transduction"/>
    <property type="evidence" value="ECO:0007669"/>
    <property type="project" value="TreeGrafter"/>
</dbReference>
<proteinExistence type="predicted"/>
<protein>
    <submittedName>
        <fullName evidence="6">Myo-inositol-1(Or 4)-monophosphatase</fullName>
    </submittedName>
</protein>
<dbReference type="EMBL" id="FNYW01000022">
    <property type="protein sequence ID" value="SEI81244.1"/>
    <property type="molecule type" value="Genomic_DNA"/>
</dbReference>
<dbReference type="Proteomes" id="UP000198564">
    <property type="component" value="Unassembled WGS sequence"/>
</dbReference>
<dbReference type="PANTHER" id="PTHR20854">
    <property type="entry name" value="INOSITOL MONOPHOSPHATASE"/>
    <property type="match status" value="1"/>
</dbReference>
<dbReference type="GO" id="GO:0006020">
    <property type="term" value="P:inositol metabolic process"/>
    <property type="evidence" value="ECO:0007669"/>
    <property type="project" value="TreeGrafter"/>
</dbReference>
<keyword evidence="4 5" id="KW-0460">Magnesium</keyword>
<gene>
    <name evidence="6" type="ORF">SAMN04488113_12222</name>
</gene>
<dbReference type="PANTHER" id="PTHR20854:SF4">
    <property type="entry name" value="INOSITOL-1-MONOPHOSPHATASE-RELATED"/>
    <property type="match status" value="1"/>
</dbReference>
<dbReference type="CDD" id="cd01637">
    <property type="entry name" value="IMPase_like"/>
    <property type="match status" value="1"/>
</dbReference>
<feature type="binding site" evidence="5">
    <location>
        <position position="91"/>
    </location>
    <ligand>
        <name>Mg(2+)</name>
        <dbReference type="ChEBI" id="CHEBI:18420"/>
        <label>1</label>
        <note>catalytic</note>
    </ligand>
</feature>
<evidence type="ECO:0000256" key="3">
    <source>
        <dbReference type="ARBA" id="ARBA00022801"/>
    </source>
</evidence>
<keyword evidence="2 5" id="KW-0479">Metal-binding</keyword>
<dbReference type="PRINTS" id="PR00377">
    <property type="entry name" value="IMPHPHTASES"/>
</dbReference>
<dbReference type="STRING" id="1130080.SAMN04488113_12222"/>
<feature type="binding site" evidence="5">
    <location>
        <position position="90"/>
    </location>
    <ligand>
        <name>Mg(2+)</name>
        <dbReference type="ChEBI" id="CHEBI:18420"/>
        <label>2</label>
    </ligand>
</feature>
<evidence type="ECO:0000256" key="1">
    <source>
        <dbReference type="ARBA" id="ARBA00001946"/>
    </source>
</evidence>
<keyword evidence="3" id="KW-0378">Hydrolase</keyword>
<dbReference type="FunFam" id="3.30.540.10:FF:000003">
    <property type="entry name" value="Inositol-1-monophosphatase"/>
    <property type="match status" value="1"/>
</dbReference>
<dbReference type="InterPro" id="IPR000760">
    <property type="entry name" value="Inositol_monophosphatase-like"/>
</dbReference>
<name>A0A1H6TSS5_9LACT</name>
<feature type="binding site" evidence="5">
    <location>
        <position position="70"/>
    </location>
    <ligand>
        <name>Mg(2+)</name>
        <dbReference type="ChEBI" id="CHEBI:18420"/>
        <label>1</label>
        <note>catalytic</note>
    </ligand>
</feature>
<organism evidence="6 7">
    <name type="scientific">Alkalibacterium gilvum</name>
    <dbReference type="NCBI Taxonomy" id="1130080"/>
    <lineage>
        <taxon>Bacteria</taxon>
        <taxon>Bacillati</taxon>
        <taxon>Bacillota</taxon>
        <taxon>Bacilli</taxon>
        <taxon>Lactobacillales</taxon>
        <taxon>Carnobacteriaceae</taxon>
        <taxon>Alkalibacterium</taxon>
    </lineage>
</organism>
<accession>A0A1H6TSS5</accession>
<dbReference type="SUPFAM" id="SSF56655">
    <property type="entry name" value="Carbohydrate phosphatase"/>
    <property type="match status" value="1"/>
</dbReference>
<dbReference type="AlphaFoldDB" id="A0A1H6TSS5"/>
<dbReference type="GO" id="GO:0008934">
    <property type="term" value="F:inositol monophosphate 1-phosphatase activity"/>
    <property type="evidence" value="ECO:0007669"/>
    <property type="project" value="TreeGrafter"/>
</dbReference>
<keyword evidence="7" id="KW-1185">Reference proteome</keyword>
<dbReference type="Gene3D" id="3.40.190.80">
    <property type="match status" value="1"/>
</dbReference>